<organism evidence="4 5">
    <name type="scientific">Phycomyces blakesleeanus</name>
    <dbReference type="NCBI Taxonomy" id="4837"/>
    <lineage>
        <taxon>Eukaryota</taxon>
        <taxon>Fungi</taxon>
        <taxon>Fungi incertae sedis</taxon>
        <taxon>Mucoromycota</taxon>
        <taxon>Mucoromycotina</taxon>
        <taxon>Mucoromycetes</taxon>
        <taxon>Mucorales</taxon>
        <taxon>Phycomycetaceae</taxon>
        <taxon>Phycomyces</taxon>
    </lineage>
</organism>
<accession>A0ABR3ATJ5</accession>
<proteinExistence type="predicted"/>
<feature type="domain" description="Amidohydrolase-related" evidence="3">
    <location>
        <begin position="182"/>
        <end position="531"/>
    </location>
</feature>
<dbReference type="EMBL" id="JBCLYO010000017">
    <property type="protein sequence ID" value="KAL0081686.1"/>
    <property type="molecule type" value="Genomic_DNA"/>
</dbReference>
<reference evidence="4 5" key="1">
    <citation type="submission" date="2024-04" db="EMBL/GenBank/DDBJ databases">
        <title>Symmetric and asymmetric DNA N6-adenine methylation regulates different biological responses in Mucorales.</title>
        <authorList>
            <consortium name="Lawrence Berkeley National Laboratory"/>
            <person name="Lax C."/>
            <person name="Mondo S.J."/>
            <person name="Osorio-Concepcion M."/>
            <person name="Muszewska A."/>
            <person name="Corrochano-Luque M."/>
            <person name="Gutierrez G."/>
            <person name="Riley R."/>
            <person name="Lipzen A."/>
            <person name="Guo J."/>
            <person name="Hundley H."/>
            <person name="Amirebrahimi M."/>
            <person name="Ng V."/>
            <person name="Lorenzo-Gutierrez D."/>
            <person name="Binder U."/>
            <person name="Yang J."/>
            <person name="Song Y."/>
            <person name="Canovas D."/>
            <person name="Navarro E."/>
            <person name="Freitag M."/>
            <person name="Gabaldon T."/>
            <person name="Grigoriev I.V."/>
            <person name="Corrochano L.M."/>
            <person name="Nicolas F.E."/>
            <person name="Garre V."/>
        </authorList>
    </citation>
    <scope>NUCLEOTIDE SEQUENCE [LARGE SCALE GENOMIC DNA]</scope>
    <source>
        <strain evidence="4 5">L51</strain>
    </source>
</reference>
<keyword evidence="5" id="KW-1185">Reference proteome</keyword>
<evidence type="ECO:0000313" key="5">
    <source>
        <dbReference type="Proteomes" id="UP001448207"/>
    </source>
</evidence>
<dbReference type="PANTHER" id="PTHR43668:SF5">
    <property type="entry name" value="AMIDOHYDROLASE 3 DOMAIN-CONTAINING PROTEIN"/>
    <property type="match status" value="1"/>
</dbReference>
<name>A0ABR3ATJ5_PHYBL</name>
<protein>
    <recommendedName>
        <fullName evidence="3">Amidohydrolase-related domain-containing protein</fullName>
    </recommendedName>
</protein>
<dbReference type="InterPro" id="IPR050138">
    <property type="entry name" value="DHOase/Allantoinase_Hydrolase"/>
</dbReference>
<dbReference type="Proteomes" id="UP001448207">
    <property type="component" value="Unassembled WGS sequence"/>
</dbReference>
<dbReference type="PANTHER" id="PTHR43668">
    <property type="entry name" value="ALLANTOINASE"/>
    <property type="match status" value="1"/>
</dbReference>
<evidence type="ECO:0000256" key="2">
    <source>
        <dbReference type="SAM" id="Phobius"/>
    </source>
</evidence>
<dbReference type="InterPro" id="IPR006680">
    <property type="entry name" value="Amidohydro-rel"/>
</dbReference>
<dbReference type="CDD" id="cd01309">
    <property type="entry name" value="Met_dep_hydrolase_C"/>
    <property type="match status" value="1"/>
</dbReference>
<dbReference type="Gene3D" id="2.30.40.10">
    <property type="entry name" value="Urease, subunit C, domain 1"/>
    <property type="match status" value="1"/>
</dbReference>
<feature type="compositionally biased region" description="Polar residues" evidence="1">
    <location>
        <begin position="11"/>
        <end position="27"/>
    </location>
</feature>
<dbReference type="Pfam" id="PF01979">
    <property type="entry name" value="Amidohydro_1"/>
    <property type="match status" value="1"/>
</dbReference>
<evidence type="ECO:0000259" key="3">
    <source>
        <dbReference type="Pfam" id="PF01979"/>
    </source>
</evidence>
<evidence type="ECO:0000313" key="4">
    <source>
        <dbReference type="EMBL" id="KAL0081686.1"/>
    </source>
</evidence>
<evidence type="ECO:0000256" key="1">
    <source>
        <dbReference type="SAM" id="MobiDB-lite"/>
    </source>
</evidence>
<dbReference type="InterPro" id="IPR011059">
    <property type="entry name" value="Metal-dep_hydrolase_composite"/>
</dbReference>
<sequence length="956" mass="103095">MAGQVPGYNAIPSTDPESPEATEQTPLNNSNNNWWNRVRPSGRLSCARIGYVLLALTAIAFTVSALLVNFLPASNPSSVPTSRLENPVKPGISQEALQAGLERCNALQKPRNIHKPDVNRTNPRVPKDTKPVLLRNAVVWDGQGGVQEGVDVFLKDGVIKAVGHGITAEKDTKIIDVDGRIVGPGLVDMHSHLGVYSWPEYDGTQDTNEMTEPLTPFVRSLDAFNPSDSAIKIVASGGVTSVLVLPGSGNIMGGEAFAFKLREVSTTSNEDMLIQAGEPKEDQWRWMKMACGENPKRVYGNQGLAPMTRMGEAYLLRERLEKARKLKEDQEDWCSAAQTVFSNGGRLESRFPIDLRLESLVSLLRGDVLLNIHCYETHDIEAMVRHSLEFNFTISAFHHALDAYRVPEILKRAANNITVATFADHWGYKKEAFQASPRAPKILLDAGIPVALKSDHPVLNSQHLMFEAAKSAHYGLSAQEAFKTVTSVPANAMGLGHRIGSLKAGYDADVVVWDRSPLALGATPLQVFVDGVALFDAPALEEGAKEAVKAQEITPEQTPLKTLKSENVMEASGAKNFILKNVGRVWRENDLVDVSEVVVTDGKIVCVAQDCTGSLDGVATTQNYHTIDLQGGYVLPGLVAVGSSLGLIEIEAESSTGDGVAKPSTSQDPKTVLEAFDGLKFGTRHLEEAYKGGILTTITAPMSQNVVVGVSAAFKTNADSMLSEGAIVAPFVALHLQIGDSVKSSEFPTVSSQISYIRKLFADNSKSDNYYGKAARGEIPLIVSVNNKDEIASLIQLKKQYLSSAKMSIMGGAEAHLVASHLAAADIAVILRPGLCTPANFDSIHCLTGAPLTNGTAAHVLHQHGVKIGLGVLDNSLARNLAWDAGWLSVTSTESYGLISEAQAVGFITTNLWDIFGLRQDDLFTNDFVVWSGSPFAMNSRPVFSYSQQQGIHTIV</sequence>
<keyword evidence="2" id="KW-1133">Transmembrane helix</keyword>
<dbReference type="SUPFAM" id="SSF51556">
    <property type="entry name" value="Metallo-dependent hydrolases"/>
    <property type="match status" value="1"/>
</dbReference>
<keyword evidence="2" id="KW-0812">Transmembrane</keyword>
<dbReference type="InterPro" id="IPR032466">
    <property type="entry name" value="Metal_Hydrolase"/>
</dbReference>
<gene>
    <name evidence="4" type="ORF">J3Q64DRAFT_1815069</name>
</gene>
<feature type="transmembrane region" description="Helical" evidence="2">
    <location>
        <begin position="49"/>
        <end position="71"/>
    </location>
</feature>
<dbReference type="Gene3D" id="3.20.20.140">
    <property type="entry name" value="Metal-dependent hydrolases"/>
    <property type="match status" value="2"/>
</dbReference>
<comment type="caution">
    <text evidence="4">The sequence shown here is derived from an EMBL/GenBank/DDBJ whole genome shotgun (WGS) entry which is preliminary data.</text>
</comment>
<dbReference type="SUPFAM" id="SSF51338">
    <property type="entry name" value="Composite domain of metallo-dependent hydrolases"/>
    <property type="match status" value="2"/>
</dbReference>
<keyword evidence="2" id="KW-0472">Membrane</keyword>
<feature type="region of interest" description="Disordered" evidence="1">
    <location>
        <begin position="1"/>
        <end position="35"/>
    </location>
</feature>